<evidence type="ECO:0000256" key="6">
    <source>
        <dbReference type="ARBA" id="ARBA00023136"/>
    </source>
</evidence>
<feature type="transmembrane region" description="Helical" evidence="7">
    <location>
        <begin position="9"/>
        <end position="34"/>
    </location>
</feature>
<dbReference type="NCBIfam" id="NF037981">
    <property type="entry name" value="NCS2_1"/>
    <property type="match status" value="1"/>
</dbReference>
<feature type="transmembrane region" description="Helical" evidence="7">
    <location>
        <begin position="163"/>
        <end position="181"/>
    </location>
</feature>
<keyword evidence="5 7" id="KW-1133">Transmembrane helix</keyword>
<dbReference type="EMBL" id="JBHUME010000011">
    <property type="protein sequence ID" value="MFD2614307.1"/>
    <property type="molecule type" value="Genomic_DNA"/>
</dbReference>
<dbReference type="PANTHER" id="PTHR42810:SF6">
    <property type="entry name" value="PURINE PERMEASE YBBY-RELATED"/>
    <property type="match status" value="1"/>
</dbReference>
<sequence length="434" mass="45675">MNNNNPNSALLLGSIQWLFFMFTNTIVIPLSVGAAFQLPAGDIESAMRTSFILTGAACLLQALFGHRLPLMEGQSGLWWSLILSLAAATASTGGSMEVLGGSLSLGILIGGLVVAVLGALGFTKVLSRLFTRNVMAVFLFLLSFQLSSIFFKGMLGLTGRSSINPAEAGLSVVLVALVVFISLKGRGMISNFSILIGIIIGWILYVVFLPGAPEPAAGAAGTASARIFELFPWGSPAVDLGVMVTAVLAAVVNMTNNIASIKGAEPIMGREMTQGQYKASMIWTGLISSAAGVFGAVPYAPYSSSLGFLLSTRILSRAPFLLGAALFVLIGIVPALGHFFSSLPISVGNAVLFAAYLQLLGSALRNVEGVSYNYRTIYRIAAPVLVGMSLMTLAPSVFASFPGYIRPLLSNGLLVGVLFSLALENLIRWEQYET</sequence>
<keyword evidence="6 7" id="KW-0472">Membrane</keyword>
<feature type="transmembrane region" description="Helical" evidence="7">
    <location>
        <begin position="280"/>
        <end position="300"/>
    </location>
</feature>
<organism evidence="8 9">
    <name type="scientific">Paenibacillus gansuensis</name>
    <dbReference type="NCBI Taxonomy" id="306542"/>
    <lineage>
        <taxon>Bacteria</taxon>
        <taxon>Bacillati</taxon>
        <taxon>Bacillota</taxon>
        <taxon>Bacilli</taxon>
        <taxon>Bacillales</taxon>
        <taxon>Paenibacillaceae</taxon>
        <taxon>Paenibacillus</taxon>
    </lineage>
</organism>
<evidence type="ECO:0000256" key="4">
    <source>
        <dbReference type="ARBA" id="ARBA00022692"/>
    </source>
</evidence>
<comment type="similarity">
    <text evidence="2">Belongs to the nucleobase:cation symporter-2 (NCS2) (TC 2.A.40) family.</text>
</comment>
<name>A0ABW5PJQ6_9BACL</name>
<feature type="transmembrane region" description="Helical" evidence="7">
    <location>
        <begin position="347"/>
        <end position="364"/>
    </location>
</feature>
<evidence type="ECO:0000256" key="1">
    <source>
        <dbReference type="ARBA" id="ARBA00004141"/>
    </source>
</evidence>
<dbReference type="Proteomes" id="UP001597541">
    <property type="component" value="Unassembled WGS sequence"/>
</dbReference>
<protein>
    <submittedName>
        <fullName evidence="8">Uracil/xanthine transporter</fullName>
    </submittedName>
</protein>
<dbReference type="PANTHER" id="PTHR42810">
    <property type="entry name" value="PURINE PERMEASE C1399.01C-RELATED"/>
    <property type="match status" value="1"/>
</dbReference>
<dbReference type="InterPro" id="IPR006043">
    <property type="entry name" value="NCS2"/>
</dbReference>
<evidence type="ECO:0000256" key="2">
    <source>
        <dbReference type="ARBA" id="ARBA00008821"/>
    </source>
</evidence>
<comment type="subcellular location">
    <subcellularLocation>
        <location evidence="1">Membrane</location>
        <topology evidence="1">Multi-pass membrane protein</topology>
    </subcellularLocation>
</comment>
<evidence type="ECO:0000313" key="8">
    <source>
        <dbReference type="EMBL" id="MFD2614307.1"/>
    </source>
</evidence>
<keyword evidence="3" id="KW-0813">Transport</keyword>
<feature type="transmembrane region" description="Helical" evidence="7">
    <location>
        <begin position="46"/>
        <end position="64"/>
    </location>
</feature>
<proteinExistence type="inferred from homology"/>
<evidence type="ECO:0000256" key="3">
    <source>
        <dbReference type="ARBA" id="ARBA00022448"/>
    </source>
</evidence>
<dbReference type="Pfam" id="PF00860">
    <property type="entry name" value="Xan_ur_permease"/>
    <property type="match status" value="1"/>
</dbReference>
<reference evidence="9" key="1">
    <citation type="journal article" date="2019" name="Int. J. Syst. Evol. Microbiol.">
        <title>The Global Catalogue of Microorganisms (GCM) 10K type strain sequencing project: providing services to taxonomists for standard genome sequencing and annotation.</title>
        <authorList>
            <consortium name="The Broad Institute Genomics Platform"/>
            <consortium name="The Broad Institute Genome Sequencing Center for Infectious Disease"/>
            <person name="Wu L."/>
            <person name="Ma J."/>
        </authorList>
    </citation>
    <scope>NUCLEOTIDE SEQUENCE [LARGE SCALE GENOMIC DNA]</scope>
    <source>
        <strain evidence="9">KCTC 3950</strain>
    </source>
</reference>
<evidence type="ECO:0000256" key="7">
    <source>
        <dbReference type="SAM" id="Phobius"/>
    </source>
</evidence>
<feature type="transmembrane region" description="Helical" evidence="7">
    <location>
        <begin position="376"/>
        <end position="401"/>
    </location>
</feature>
<feature type="transmembrane region" description="Helical" evidence="7">
    <location>
        <begin position="320"/>
        <end position="340"/>
    </location>
</feature>
<accession>A0ABW5PJQ6</accession>
<keyword evidence="4 7" id="KW-0812">Transmembrane</keyword>
<evidence type="ECO:0000313" key="9">
    <source>
        <dbReference type="Proteomes" id="UP001597541"/>
    </source>
</evidence>
<feature type="transmembrane region" description="Helical" evidence="7">
    <location>
        <begin position="188"/>
        <end position="208"/>
    </location>
</feature>
<feature type="transmembrane region" description="Helical" evidence="7">
    <location>
        <begin position="408"/>
        <end position="427"/>
    </location>
</feature>
<comment type="caution">
    <text evidence="8">The sequence shown here is derived from an EMBL/GenBank/DDBJ whole genome shotgun (WGS) entry which is preliminary data.</text>
</comment>
<feature type="transmembrane region" description="Helical" evidence="7">
    <location>
        <begin position="102"/>
        <end position="122"/>
    </location>
</feature>
<feature type="transmembrane region" description="Helical" evidence="7">
    <location>
        <begin position="240"/>
        <end position="259"/>
    </location>
</feature>
<gene>
    <name evidence="8" type="ORF">ACFSUF_18000</name>
</gene>
<dbReference type="NCBIfam" id="NF008502">
    <property type="entry name" value="PRK11412.1"/>
    <property type="match status" value="1"/>
</dbReference>
<keyword evidence="9" id="KW-1185">Reference proteome</keyword>
<feature type="transmembrane region" description="Helical" evidence="7">
    <location>
        <begin position="134"/>
        <end position="151"/>
    </location>
</feature>
<evidence type="ECO:0000256" key="5">
    <source>
        <dbReference type="ARBA" id="ARBA00022989"/>
    </source>
</evidence>
<dbReference type="RefSeq" id="WP_377605020.1">
    <property type="nucleotide sequence ID" value="NZ_JBHUME010000011.1"/>
</dbReference>